<proteinExistence type="predicted"/>
<dbReference type="Proteomes" id="UP000054742">
    <property type="component" value="Unassembled WGS sequence"/>
</dbReference>
<dbReference type="SUPFAM" id="SSF109604">
    <property type="entry name" value="HD-domain/PDEase-like"/>
    <property type="match status" value="1"/>
</dbReference>
<reference evidence="2 3" key="1">
    <citation type="submission" date="2015-11" db="EMBL/GenBank/DDBJ databases">
        <title>Genomic analysis of 38 Legionella species identifies large and diverse effector repertoires.</title>
        <authorList>
            <person name="Burstein D."/>
            <person name="Amaro F."/>
            <person name="Zusman T."/>
            <person name="Lifshitz Z."/>
            <person name="Cohen O."/>
            <person name="Gilbert J.A."/>
            <person name="Pupko T."/>
            <person name="Shuman H.A."/>
            <person name="Segal G."/>
        </authorList>
    </citation>
    <scope>NUCLEOTIDE SEQUENCE [LARGE SCALE GENOMIC DNA]</scope>
    <source>
        <strain evidence="2 3">ATCC 43878</strain>
    </source>
</reference>
<dbReference type="STRING" id="29422.Lbru_2932"/>
<dbReference type="PATRIC" id="fig|29422.6.peg.3108"/>
<accession>A0A0W0S117</accession>
<keyword evidence="3" id="KW-1185">Reference proteome</keyword>
<protein>
    <submittedName>
        <fullName evidence="2">Signal transduction protein</fullName>
    </submittedName>
</protein>
<evidence type="ECO:0000313" key="2">
    <source>
        <dbReference type="EMBL" id="KTC76825.1"/>
    </source>
</evidence>
<dbReference type="InterPro" id="IPR052340">
    <property type="entry name" value="RNase_Y/CdgJ"/>
</dbReference>
<dbReference type="PANTHER" id="PTHR33525">
    <property type="match status" value="1"/>
</dbReference>
<evidence type="ECO:0000313" key="3">
    <source>
        <dbReference type="Proteomes" id="UP000054742"/>
    </source>
</evidence>
<dbReference type="InterPro" id="IPR013976">
    <property type="entry name" value="HDOD"/>
</dbReference>
<sequence length="381" mass="43034">MLIKRTIYNQRLECAAIEIIANKQAQEHGELFEHFATIQRNTAKHLPLFIPYALKFLVEHPETPIEQPIVLKLHAGDIETSCPRKELESLPYRLALLIDNPQQLAWLNFADYVALSEHLMTAANVTKVVSYSQAKQRKVIAYDLSHPNSFERSKAMGMDFYCGDFLFHPQAPEKTEIAANKLNLLELITTLQQQETNMDAIINLIQTDPMLSYQLLKVANSVAFSGYQDIESIQQAVVRLGIFNLKNWVMVLSMTNVSNKPLQIVESGLIRAQMAQKIAETQPDLCAQSAYTAGLLSVLDSLMDTPLENLIDKITLAAEIKLALLSRKGPLGKILDIVIAYEEGHWEHFKETEYFGLDLSQLYIDCLEQISLGTKAMSERK</sequence>
<feature type="domain" description="HDOD" evidence="1">
    <location>
        <begin position="177"/>
        <end position="362"/>
    </location>
</feature>
<dbReference type="PANTHER" id="PTHR33525:SF4">
    <property type="entry name" value="CYCLIC DI-GMP PHOSPHODIESTERASE CDGJ"/>
    <property type="match status" value="1"/>
</dbReference>
<gene>
    <name evidence="2" type="ORF">Lbru_2932</name>
</gene>
<name>A0A0W0S117_9GAMM</name>
<evidence type="ECO:0000259" key="1">
    <source>
        <dbReference type="PROSITE" id="PS51833"/>
    </source>
</evidence>
<dbReference type="OrthoDB" id="9804751at2"/>
<organism evidence="2 3">
    <name type="scientific">Legionella brunensis</name>
    <dbReference type="NCBI Taxonomy" id="29422"/>
    <lineage>
        <taxon>Bacteria</taxon>
        <taxon>Pseudomonadati</taxon>
        <taxon>Pseudomonadota</taxon>
        <taxon>Gammaproteobacteria</taxon>
        <taxon>Legionellales</taxon>
        <taxon>Legionellaceae</taxon>
        <taxon>Legionella</taxon>
    </lineage>
</organism>
<dbReference type="Pfam" id="PF08668">
    <property type="entry name" value="HDOD"/>
    <property type="match status" value="1"/>
</dbReference>
<dbReference type="Gene3D" id="1.10.3210.10">
    <property type="entry name" value="Hypothetical protein af1432"/>
    <property type="match status" value="1"/>
</dbReference>
<comment type="caution">
    <text evidence="2">The sequence shown here is derived from an EMBL/GenBank/DDBJ whole genome shotgun (WGS) entry which is preliminary data.</text>
</comment>
<dbReference type="EMBL" id="LNXV01000036">
    <property type="protein sequence ID" value="KTC76825.1"/>
    <property type="molecule type" value="Genomic_DNA"/>
</dbReference>
<dbReference type="RefSeq" id="WP_058442895.1">
    <property type="nucleotide sequence ID" value="NZ_CAAAHU010000012.1"/>
</dbReference>
<dbReference type="PROSITE" id="PS51833">
    <property type="entry name" value="HDOD"/>
    <property type="match status" value="1"/>
</dbReference>
<dbReference type="AlphaFoldDB" id="A0A0W0S117"/>